<keyword evidence="2" id="KW-1185">Reference proteome</keyword>
<organism evidence="1 2">
    <name type="scientific">Terfezia boudieri ATCC MYA-4762</name>
    <dbReference type="NCBI Taxonomy" id="1051890"/>
    <lineage>
        <taxon>Eukaryota</taxon>
        <taxon>Fungi</taxon>
        <taxon>Dikarya</taxon>
        <taxon>Ascomycota</taxon>
        <taxon>Pezizomycotina</taxon>
        <taxon>Pezizomycetes</taxon>
        <taxon>Pezizales</taxon>
        <taxon>Pezizaceae</taxon>
        <taxon>Terfezia</taxon>
    </lineage>
</organism>
<reference evidence="1 2" key="1">
    <citation type="journal article" date="2018" name="Nat. Ecol. Evol.">
        <title>Pezizomycetes genomes reveal the molecular basis of ectomycorrhizal truffle lifestyle.</title>
        <authorList>
            <person name="Murat C."/>
            <person name="Payen T."/>
            <person name="Noel B."/>
            <person name="Kuo A."/>
            <person name="Morin E."/>
            <person name="Chen J."/>
            <person name="Kohler A."/>
            <person name="Krizsan K."/>
            <person name="Balestrini R."/>
            <person name="Da Silva C."/>
            <person name="Montanini B."/>
            <person name="Hainaut M."/>
            <person name="Levati E."/>
            <person name="Barry K.W."/>
            <person name="Belfiori B."/>
            <person name="Cichocki N."/>
            <person name="Clum A."/>
            <person name="Dockter R.B."/>
            <person name="Fauchery L."/>
            <person name="Guy J."/>
            <person name="Iotti M."/>
            <person name="Le Tacon F."/>
            <person name="Lindquist E.A."/>
            <person name="Lipzen A."/>
            <person name="Malagnac F."/>
            <person name="Mello A."/>
            <person name="Molinier V."/>
            <person name="Miyauchi S."/>
            <person name="Poulain J."/>
            <person name="Riccioni C."/>
            <person name="Rubini A."/>
            <person name="Sitrit Y."/>
            <person name="Splivallo R."/>
            <person name="Traeger S."/>
            <person name="Wang M."/>
            <person name="Zifcakova L."/>
            <person name="Wipf D."/>
            <person name="Zambonelli A."/>
            <person name="Paolocci F."/>
            <person name="Nowrousian M."/>
            <person name="Ottonello S."/>
            <person name="Baldrian P."/>
            <person name="Spatafora J.W."/>
            <person name="Henrissat B."/>
            <person name="Nagy L.G."/>
            <person name="Aury J.M."/>
            <person name="Wincker P."/>
            <person name="Grigoriev I.V."/>
            <person name="Bonfante P."/>
            <person name="Martin F.M."/>
        </authorList>
    </citation>
    <scope>NUCLEOTIDE SEQUENCE [LARGE SCALE GENOMIC DNA]</scope>
    <source>
        <strain evidence="1 2">ATCC MYA-4762</strain>
    </source>
</reference>
<proteinExistence type="predicted"/>
<protein>
    <submittedName>
        <fullName evidence="1">Uncharacterized protein</fullName>
    </submittedName>
</protein>
<gene>
    <name evidence="1" type="ORF">L211DRAFT_427036</name>
</gene>
<sequence length="86" mass="10452">MGLSISARYITYLCTFWANAYALTLGGDKKIYGLGIRRKMWYGIMILRSEPRCFRIWPMKRRERVSQVKSYYMYKHIYLLYCTYSH</sequence>
<accession>A0A3N4LFZ8</accession>
<dbReference type="Proteomes" id="UP000267821">
    <property type="component" value="Unassembled WGS sequence"/>
</dbReference>
<dbReference type="EMBL" id="ML121558">
    <property type="protein sequence ID" value="RPB21656.1"/>
    <property type="molecule type" value="Genomic_DNA"/>
</dbReference>
<dbReference type="InParanoid" id="A0A3N4LFZ8"/>
<dbReference type="AlphaFoldDB" id="A0A3N4LFZ8"/>
<name>A0A3N4LFZ8_9PEZI</name>
<evidence type="ECO:0000313" key="2">
    <source>
        <dbReference type="Proteomes" id="UP000267821"/>
    </source>
</evidence>
<evidence type="ECO:0000313" key="1">
    <source>
        <dbReference type="EMBL" id="RPB21656.1"/>
    </source>
</evidence>